<protein>
    <submittedName>
        <fullName evidence="1">Uncharacterized protein</fullName>
    </submittedName>
</protein>
<dbReference type="Proteomes" id="UP001153331">
    <property type="component" value="Unassembled WGS sequence"/>
</dbReference>
<organism evidence="1 2">
    <name type="scientific">Boeremia exigua</name>
    <dbReference type="NCBI Taxonomy" id="749465"/>
    <lineage>
        <taxon>Eukaryota</taxon>
        <taxon>Fungi</taxon>
        <taxon>Dikarya</taxon>
        <taxon>Ascomycota</taxon>
        <taxon>Pezizomycotina</taxon>
        <taxon>Dothideomycetes</taxon>
        <taxon>Pleosporomycetidae</taxon>
        <taxon>Pleosporales</taxon>
        <taxon>Pleosporineae</taxon>
        <taxon>Didymellaceae</taxon>
        <taxon>Boeremia</taxon>
    </lineage>
</organism>
<gene>
    <name evidence="1" type="ORF">OPT61_g5220</name>
</gene>
<name>A0ACC2IB94_9PLEO</name>
<reference evidence="1" key="1">
    <citation type="submission" date="2022-11" db="EMBL/GenBank/DDBJ databases">
        <title>Genome Sequence of Boeremia exigua.</title>
        <authorList>
            <person name="Buettner E."/>
        </authorList>
    </citation>
    <scope>NUCLEOTIDE SEQUENCE</scope>
    <source>
        <strain evidence="1">CU02</strain>
    </source>
</reference>
<dbReference type="EMBL" id="JAPHNI010000327">
    <property type="protein sequence ID" value="KAJ8112405.1"/>
    <property type="molecule type" value="Genomic_DNA"/>
</dbReference>
<evidence type="ECO:0000313" key="1">
    <source>
        <dbReference type="EMBL" id="KAJ8112405.1"/>
    </source>
</evidence>
<proteinExistence type="predicted"/>
<comment type="caution">
    <text evidence="1">The sequence shown here is derived from an EMBL/GenBank/DDBJ whole genome shotgun (WGS) entry which is preliminary data.</text>
</comment>
<sequence length="1469" mass="168384">MATGTPCTIARDYLEDQEVKPVNEYAPPGSPPFYVPARKIRALFEDKINDVTLEKIFLCPCSTCNRDGGSVDDRRTHYNRLRVQELQGDYALIYALLIHINRPGLIRKFQKYERKLRGTDYLNDASFEVFDREGVHRLDALRRQVVDKQYSFLVRVLKPQSDITAISPKELLPIREDSTPRGEGTFAEVRCFEFQDDEYRCRLYGEHIKRFARKIFKQGMVKSAAKEWNNLQNLSKAENHAHLMVALGAYWHGNQFFILQEEADCSLHDYFKGHGDEYESKELWRQMKGVADGLATLHRIYQGTKIAYHQDLKPANILIVKKMFKIADFGLLEFKPVELPGDTSMTGIPSAHNTGYYAAPSQSRYTRDSDIWSLACIMSELSTCDIQGRAEFEKYRKARTAGGDSWRFFLKQVVKDAVLERHVLLYNHVQSESNTGRDATTIHFQKAFYTKEFFLLLNSMFRSTGGSTDLLGKSDTVTVPDAGTVAKTIGDLHKIAVPASGFDEQTQTQGLEQSLPYSETLNSSMTACVANFKKILNRNNQSRLPNTTLADLQQFVVDLQAEQNTGRQRQNLKRLQSFLDRLEEFGRLVIKFPTSIEAMNLIWTDLTYLKATNCHIEAFTDVLDIFHQVGRHQPPFTMYQDLFIEEPELTKILGVAYDDIMMPGWPDLFKITWRLHRSKVCSVVDRMVSRFDLVKDRAPISRFDSFYNTCILQDEQNLAAVESRDLARFQAVYAWLKPTDMEKEQDSLQRIRRSYPDTCQWLLEDSAFKGWFDPLCSGMPSPKLLWLNGKPGAGKTVLASLVVEEARKFRPNCTVLFFYFKHKDNDRNNYVAMARTFLMQILQQNPHMLDLFYSKCCSNGGVLSSRDAIEELLRFALENCDSVYIVLDGLDECSSRKERGDIVGWFREIIESLDPEVYDRLRCLFSSQCDSARKDYSGLQTITVDAGHNKEDIEAFSKIRCQKLVEKLEIPEDHALKIAASVSDSAQGIFLFAHLVWIDLCGQSSIHNLELEIISSPTQFDKLDKIYGRIMQTILNNPVRAEREDALKLLRWLVCAKRPLKVHEVQIMNSIDLDGGTVAFARRRFRVHPKDLCESLVEVCEDGTIELVHPTARHYLANSDIIDVAAEELRFATLCVDYLNLPSIREPISQEAVLAGEYGFKEYAVVYWLRHMEAGLTQSSPEQDQLHYSLTESLSVFVERHWKVQNNQGITFPHRAPEFLQIFSQCPNYQEIQMAVVLTDNELKHFGDTQSEQPASELSRIVSSVRSCLENLPHSSDQGLAHDLKLKYGARLYKCPKFSCRYFTEGFLTPEEREQHVERHKQPARCTEEHCRGSKIGVATRSQLERCLRNAHSDSTGRHHIFPTDEEVKEGVRENLLHLELDIDFDSNLVKELLASSRAEEAAIASALEEAVISSIPLGETAQRQMTKRTWICDHCGKNFTKNFNWQSHLVTHVSAHRSYSHNVRPGMR</sequence>
<evidence type="ECO:0000313" key="2">
    <source>
        <dbReference type="Proteomes" id="UP001153331"/>
    </source>
</evidence>
<accession>A0ACC2IB94</accession>
<keyword evidence="2" id="KW-1185">Reference proteome</keyword>